<dbReference type="PANTHER" id="PTHR47099">
    <property type="entry name" value="METHYLCOBAMIDE:COM METHYLTRANSFERASE MTBA"/>
    <property type="match status" value="1"/>
</dbReference>
<dbReference type="InterPro" id="IPR052024">
    <property type="entry name" value="Methanogen_methyltrans"/>
</dbReference>
<dbReference type="Gene3D" id="3.20.20.210">
    <property type="match status" value="1"/>
</dbReference>
<evidence type="ECO:0000313" key="2">
    <source>
        <dbReference type="EMBL" id="RJP24246.1"/>
    </source>
</evidence>
<evidence type="ECO:0000313" key="3">
    <source>
        <dbReference type="Proteomes" id="UP000265882"/>
    </source>
</evidence>
<dbReference type="GO" id="GO:0006779">
    <property type="term" value="P:porphyrin-containing compound biosynthetic process"/>
    <property type="evidence" value="ECO:0007669"/>
    <property type="project" value="InterPro"/>
</dbReference>
<organism evidence="2 3">
    <name type="scientific">Abyssobacteria bacterium (strain SURF_5)</name>
    <dbReference type="NCBI Taxonomy" id="2093360"/>
    <lineage>
        <taxon>Bacteria</taxon>
        <taxon>Pseudomonadati</taxon>
        <taxon>Candidatus Hydrogenedentota</taxon>
        <taxon>Candidatus Abyssobacteria</taxon>
    </lineage>
</organism>
<reference evidence="2 3" key="1">
    <citation type="journal article" date="2017" name="ISME J.">
        <title>Energy and carbon metabolisms in a deep terrestrial subsurface fluid microbial community.</title>
        <authorList>
            <person name="Momper L."/>
            <person name="Jungbluth S.P."/>
            <person name="Lee M.D."/>
            <person name="Amend J.P."/>
        </authorList>
    </citation>
    <scope>NUCLEOTIDE SEQUENCE [LARGE SCALE GENOMIC DNA]</scope>
    <source>
        <strain evidence="2">SURF_5</strain>
    </source>
</reference>
<accession>A0A3A4P1E6</accession>
<dbReference type="EMBL" id="QZKU01000038">
    <property type="protein sequence ID" value="RJP24246.1"/>
    <property type="molecule type" value="Genomic_DNA"/>
</dbReference>
<dbReference type="Proteomes" id="UP000265882">
    <property type="component" value="Unassembled WGS sequence"/>
</dbReference>
<dbReference type="InterPro" id="IPR038071">
    <property type="entry name" value="UROD/MetE-like_sf"/>
</dbReference>
<comment type="caution">
    <text evidence="2">The sequence shown here is derived from an EMBL/GenBank/DDBJ whole genome shotgun (WGS) entry which is preliminary data.</text>
</comment>
<dbReference type="PANTHER" id="PTHR47099:SF1">
    <property type="entry name" value="METHYLCOBAMIDE:COM METHYLTRANSFERASE MTBA"/>
    <property type="match status" value="1"/>
</dbReference>
<dbReference type="GO" id="GO:0004853">
    <property type="term" value="F:uroporphyrinogen decarboxylase activity"/>
    <property type="evidence" value="ECO:0007669"/>
    <property type="project" value="InterPro"/>
</dbReference>
<sequence>MGTRSKSEPNGNIAQIIASVQEWVRHHPAGEGAARLEQWLAQRERKEEAEPLIDVFAWIGQTPALRPLGLSLLDTFHRMTLCEIMQIAGRRMVFPLIGVVAARLNNTRLKDNLLNADVALQSLSYATKLLETEFAFCSMPDTSAFAESYGCTVKMPEDGSALITKHVIDNLEDLKRIEKSGPVQLGRMGSTFHLITEMVSRFTLIRGALDGGPFSLAAILGGVESVSRKIIREPAFVERLVQFCTNVSIMFAQSMVSAGVDAIILGDPTAGLLSPKQYEKFAGPYVKQVVDSVEVPVILHVCGKTSHIIEQMCATGVQGISLDTPVDFPAIVSRVPKDVAIIGNLDPVGTVLNGTPEQAAAATKQLLDSMRDVPNYMFSTGCELPLETPLENIQAMIAAVKAERR</sequence>
<proteinExistence type="predicted"/>
<dbReference type="CDD" id="cd03465">
    <property type="entry name" value="URO-D_like"/>
    <property type="match status" value="1"/>
</dbReference>
<feature type="domain" description="Uroporphyrinogen decarboxylase (URO-D)" evidence="1">
    <location>
        <begin position="138"/>
        <end position="402"/>
    </location>
</feature>
<gene>
    <name evidence="2" type="ORF">C4520_04390</name>
</gene>
<dbReference type="SUPFAM" id="SSF51726">
    <property type="entry name" value="UROD/MetE-like"/>
    <property type="match status" value="1"/>
</dbReference>
<dbReference type="AlphaFoldDB" id="A0A3A4P1E6"/>
<dbReference type="Pfam" id="PF01208">
    <property type="entry name" value="URO-D"/>
    <property type="match status" value="1"/>
</dbReference>
<name>A0A3A4P1E6_ABYX5</name>
<dbReference type="InterPro" id="IPR000257">
    <property type="entry name" value="Uroporphyrinogen_deCOase"/>
</dbReference>
<evidence type="ECO:0000259" key="1">
    <source>
        <dbReference type="Pfam" id="PF01208"/>
    </source>
</evidence>
<protein>
    <recommendedName>
        <fullName evidence="1">Uroporphyrinogen decarboxylase (URO-D) domain-containing protein</fullName>
    </recommendedName>
</protein>